<proteinExistence type="inferred from homology"/>
<dbReference type="AlphaFoldDB" id="A0A328BM52"/>
<keyword evidence="2" id="KW-0378">Hydrolase</keyword>
<keyword evidence="4" id="KW-1185">Reference proteome</keyword>
<dbReference type="RefSeq" id="WP_111477650.1">
    <property type="nucleotide sequence ID" value="NZ_QHKM01000002.1"/>
</dbReference>
<dbReference type="InterPro" id="IPR029069">
    <property type="entry name" value="HotDog_dom_sf"/>
</dbReference>
<dbReference type="Gene3D" id="3.10.129.10">
    <property type="entry name" value="Hotdog Thioesterase"/>
    <property type="match status" value="1"/>
</dbReference>
<sequence>MARIKLVLPQSFSVAVELPVRITDLNYGNHLGNDALVSLLHEARVQFLRHVQLAELDPATGQGLIMADLAVEYRGEGFYGDVLRVQMAATELHKYGFDVVYQVQTTAGRDIARAKTGMLCFDYTTRKLRSLPAEVATRLTGQGE</sequence>
<dbReference type="Proteomes" id="UP000248553">
    <property type="component" value="Unassembled WGS sequence"/>
</dbReference>
<dbReference type="GO" id="GO:0047617">
    <property type="term" value="F:fatty acyl-CoA hydrolase activity"/>
    <property type="evidence" value="ECO:0007669"/>
    <property type="project" value="TreeGrafter"/>
</dbReference>
<comment type="caution">
    <text evidence="3">The sequence shown here is derived from an EMBL/GenBank/DDBJ whole genome shotgun (WGS) entry which is preliminary data.</text>
</comment>
<evidence type="ECO:0000313" key="4">
    <source>
        <dbReference type="Proteomes" id="UP000248553"/>
    </source>
</evidence>
<name>A0A328BM52_9BACT</name>
<dbReference type="SUPFAM" id="SSF54637">
    <property type="entry name" value="Thioesterase/thiol ester dehydrase-isomerase"/>
    <property type="match status" value="1"/>
</dbReference>
<organism evidence="3 4">
    <name type="scientific">Hymenobacter edaphi</name>
    <dbReference type="NCBI Taxonomy" id="2211146"/>
    <lineage>
        <taxon>Bacteria</taxon>
        <taxon>Pseudomonadati</taxon>
        <taxon>Bacteroidota</taxon>
        <taxon>Cytophagia</taxon>
        <taxon>Cytophagales</taxon>
        <taxon>Hymenobacteraceae</taxon>
        <taxon>Hymenobacter</taxon>
    </lineage>
</organism>
<dbReference type="EMBL" id="QHKM01000002">
    <property type="protein sequence ID" value="RAK68037.1"/>
    <property type="molecule type" value="Genomic_DNA"/>
</dbReference>
<dbReference type="Pfam" id="PF13279">
    <property type="entry name" value="4HBT_2"/>
    <property type="match status" value="1"/>
</dbReference>
<reference evidence="4" key="1">
    <citation type="submission" date="2018-05" db="EMBL/GenBank/DDBJ databases">
        <authorList>
            <person name="Nie L."/>
        </authorList>
    </citation>
    <scope>NUCLEOTIDE SEQUENCE [LARGE SCALE GENOMIC DNA]</scope>
    <source>
        <strain evidence="4">NL</strain>
    </source>
</reference>
<dbReference type="OrthoDB" id="333038at2"/>
<dbReference type="InterPro" id="IPR050563">
    <property type="entry name" value="4-hydroxybenzoyl-CoA_TE"/>
</dbReference>
<accession>A0A328BM52</accession>
<dbReference type="CDD" id="cd00586">
    <property type="entry name" value="4HBT"/>
    <property type="match status" value="1"/>
</dbReference>
<evidence type="ECO:0000256" key="1">
    <source>
        <dbReference type="ARBA" id="ARBA00005953"/>
    </source>
</evidence>
<protein>
    <submittedName>
        <fullName evidence="3">Esterase</fullName>
    </submittedName>
</protein>
<evidence type="ECO:0000256" key="2">
    <source>
        <dbReference type="ARBA" id="ARBA00022801"/>
    </source>
</evidence>
<dbReference type="PANTHER" id="PTHR31793:SF27">
    <property type="entry name" value="NOVEL THIOESTERASE SUPERFAMILY DOMAIN AND SAPOSIN A-TYPE DOMAIN CONTAINING PROTEIN (0610012H03RIK)"/>
    <property type="match status" value="1"/>
</dbReference>
<evidence type="ECO:0000313" key="3">
    <source>
        <dbReference type="EMBL" id="RAK68037.1"/>
    </source>
</evidence>
<dbReference type="PANTHER" id="PTHR31793">
    <property type="entry name" value="4-HYDROXYBENZOYL-COA THIOESTERASE FAMILY MEMBER"/>
    <property type="match status" value="1"/>
</dbReference>
<comment type="similarity">
    <text evidence="1">Belongs to the 4-hydroxybenzoyl-CoA thioesterase family.</text>
</comment>
<gene>
    <name evidence="3" type="ORF">DLM85_08325</name>
</gene>